<evidence type="ECO:0000313" key="3">
    <source>
        <dbReference type="Proteomes" id="UP000326546"/>
    </source>
</evidence>
<dbReference type="OrthoDB" id="4303577at2"/>
<keyword evidence="1" id="KW-1133">Transmembrane helix</keyword>
<dbReference type="AlphaFoldDB" id="A0A5J6V8J5"/>
<evidence type="ECO:0000313" key="2">
    <source>
        <dbReference type="EMBL" id="QFG69393.1"/>
    </source>
</evidence>
<reference evidence="2 3" key="1">
    <citation type="submission" date="2019-09" db="EMBL/GenBank/DDBJ databases">
        <title>Serinicoccus pratensis sp. nov., isolated from meadow soil.</title>
        <authorList>
            <person name="Zhang W."/>
        </authorList>
    </citation>
    <scope>NUCLEOTIDE SEQUENCE [LARGE SCALE GENOMIC DNA]</scope>
    <source>
        <strain evidence="2 3">W204</strain>
    </source>
</reference>
<sequence>MRHRRALAGLWAILPLPALLAALTLRPVPAVVPRHWSGPTADGYVTGPGFASALLSTVVLVALFAAGTALLRRVVPPAWSRWALALLGALGWGAVWLYVLTVWRVGVVGVEQVREWWALLAVLLGLGAGWVGYAVHGRRWPSPTEVLAQVPDRARVQALRGRAVRPLQPWSTELDSRTLRVTGVGVPVVLGAAAVWQLVAGSLALTVLLALVGLGTGLLALAWSSVTLAVDVDGLRIRSRVLPVQVSHVAAERVVGVEVQDLDPMRWGGVGLRPLPDRTSYIVDQAGGPGLVIHQRDGRRLALQVTEGDAAARAGARTLLQAAGQRLGQEPQARPAGSGS</sequence>
<dbReference type="Proteomes" id="UP000326546">
    <property type="component" value="Chromosome"/>
</dbReference>
<name>A0A5J6V8J5_9MICO</name>
<proteinExistence type="predicted"/>
<feature type="transmembrane region" description="Helical" evidence="1">
    <location>
        <begin position="83"/>
        <end position="104"/>
    </location>
</feature>
<organism evidence="2 3">
    <name type="scientific">Ornithinimicrobium pratense</name>
    <dbReference type="NCBI Taxonomy" id="2593973"/>
    <lineage>
        <taxon>Bacteria</taxon>
        <taxon>Bacillati</taxon>
        <taxon>Actinomycetota</taxon>
        <taxon>Actinomycetes</taxon>
        <taxon>Micrococcales</taxon>
        <taxon>Ornithinimicrobiaceae</taxon>
        <taxon>Ornithinimicrobium</taxon>
    </lineage>
</organism>
<protein>
    <recommendedName>
        <fullName evidence="4">DUF1648 domain-containing protein</fullName>
    </recommendedName>
</protein>
<feature type="transmembrane region" description="Helical" evidence="1">
    <location>
        <begin position="49"/>
        <end position="71"/>
    </location>
</feature>
<keyword evidence="3" id="KW-1185">Reference proteome</keyword>
<evidence type="ECO:0008006" key="4">
    <source>
        <dbReference type="Google" id="ProtNLM"/>
    </source>
</evidence>
<dbReference type="EMBL" id="CP044427">
    <property type="protein sequence ID" value="QFG69393.1"/>
    <property type="molecule type" value="Genomic_DNA"/>
</dbReference>
<evidence type="ECO:0000256" key="1">
    <source>
        <dbReference type="SAM" id="Phobius"/>
    </source>
</evidence>
<feature type="transmembrane region" description="Helical" evidence="1">
    <location>
        <begin position="179"/>
        <end position="199"/>
    </location>
</feature>
<dbReference type="KEGG" id="serw:FY030_12355"/>
<keyword evidence="1" id="KW-0472">Membrane</keyword>
<feature type="transmembrane region" description="Helical" evidence="1">
    <location>
        <begin position="116"/>
        <end position="135"/>
    </location>
</feature>
<feature type="transmembrane region" description="Helical" evidence="1">
    <location>
        <begin position="205"/>
        <end position="230"/>
    </location>
</feature>
<gene>
    <name evidence="2" type="ORF">FY030_12355</name>
</gene>
<keyword evidence="1" id="KW-0812">Transmembrane</keyword>
<dbReference type="RefSeq" id="WP_158061767.1">
    <property type="nucleotide sequence ID" value="NZ_CP044427.1"/>
</dbReference>
<accession>A0A5J6V8J5</accession>